<keyword evidence="3" id="KW-1185">Reference proteome</keyword>
<dbReference type="EMBL" id="QYUM01000005">
    <property type="protein sequence ID" value="RJF83134.1"/>
    <property type="molecule type" value="Genomic_DNA"/>
</dbReference>
<dbReference type="OrthoDB" id="9783791at2"/>
<proteinExistence type="predicted"/>
<dbReference type="PANTHER" id="PTHR12526:SF600">
    <property type="entry name" value="GLYCOSYL TRANSFERASE GROUP 1"/>
    <property type="match status" value="1"/>
</dbReference>
<organism evidence="1 3">
    <name type="scientific">Sphingomonas cavernae</name>
    <dbReference type="NCBI Taxonomy" id="2320861"/>
    <lineage>
        <taxon>Bacteria</taxon>
        <taxon>Pseudomonadati</taxon>
        <taxon>Pseudomonadota</taxon>
        <taxon>Alphaproteobacteria</taxon>
        <taxon>Sphingomonadales</taxon>
        <taxon>Sphingomonadaceae</taxon>
        <taxon>Sphingomonas</taxon>
    </lineage>
</organism>
<accession>A0A418VZK2</accession>
<dbReference type="GO" id="GO:0016757">
    <property type="term" value="F:glycosyltransferase activity"/>
    <property type="evidence" value="ECO:0007669"/>
    <property type="project" value="TreeGrafter"/>
</dbReference>
<dbReference type="PANTHER" id="PTHR12526">
    <property type="entry name" value="GLYCOSYLTRANSFERASE"/>
    <property type="match status" value="1"/>
</dbReference>
<comment type="caution">
    <text evidence="1">The sequence shown here is derived from an EMBL/GenBank/DDBJ whole genome shotgun (WGS) entry which is preliminary data.</text>
</comment>
<evidence type="ECO:0000313" key="2">
    <source>
        <dbReference type="EMBL" id="RJF91544.1"/>
    </source>
</evidence>
<protein>
    <submittedName>
        <fullName evidence="1">Glycosyltransferase</fullName>
    </submittedName>
</protein>
<dbReference type="SUPFAM" id="SSF53756">
    <property type="entry name" value="UDP-Glycosyltransferase/glycogen phosphorylase"/>
    <property type="match status" value="1"/>
</dbReference>
<reference evidence="1 3" key="1">
    <citation type="submission" date="2018-09" db="EMBL/GenBank/DDBJ databases">
        <authorList>
            <person name="Zhu H."/>
        </authorList>
    </citation>
    <scope>NUCLEOTIDE SEQUENCE [LARGE SCALE GENOMIC DNA]</scope>
    <source>
        <strain evidence="1 3">K2R01-6</strain>
    </source>
</reference>
<dbReference type="AlphaFoldDB" id="A0A418VZK2"/>
<dbReference type="Gene3D" id="3.40.50.2000">
    <property type="entry name" value="Glycogen Phosphorylase B"/>
    <property type="match status" value="2"/>
</dbReference>
<keyword evidence="1" id="KW-0808">Transferase</keyword>
<evidence type="ECO:0000313" key="3">
    <source>
        <dbReference type="Proteomes" id="UP000286100"/>
    </source>
</evidence>
<dbReference type="Pfam" id="PF13692">
    <property type="entry name" value="Glyco_trans_1_4"/>
    <property type="match status" value="1"/>
</dbReference>
<gene>
    <name evidence="2" type="ORF">D3876_11935</name>
    <name evidence="1" type="ORF">D3876_20135</name>
</gene>
<evidence type="ECO:0000313" key="1">
    <source>
        <dbReference type="EMBL" id="RJF83134.1"/>
    </source>
</evidence>
<sequence length="412" mass="46225">MSRNRPRALVLTPRFPYPVVGGDRLRIHEICKSLADEYSLTLLSLCETEEEMNGGLVTDALFDKIECVMLPRYRSYLNVMLSIPTRIPLQIAYYQSSVFAKRARVLAEEHDICVAHLIRAGHYIKEMKHIPTILEMTDAISLNYKRVRSVRSLSLKALIYRYEFDRLHKYETDAISQFSLVNFTSAEDARFLCGNEIPSHVKVTPNGVNTIDLNFVNRVNCKNVGVFIGNMNTVQNMDACIHFIEDIMPNLREDDLAEFRVVGRISDSGRAKLCGYERVTVTGEVPSIPEVVADAKFGICSVRLGAGIQNKVLEYMALGLPVVTSRVGYEGLAAREGSDLLVASEPAEFANMVRRLAEDPLLYEALGRNGRAYVEQNHNWEANLAPFVAGVREVRGTNSEQLNVCSDRLQAS</sequence>
<dbReference type="EMBL" id="QYUM01000003">
    <property type="protein sequence ID" value="RJF91544.1"/>
    <property type="molecule type" value="Genomic_DNA"/>
</dbReference>
<dbReference type="Proteomes" id="UP000286100">
    <property type="component" value="Unassembled WGS sequence"/>
</dbReference>
<name>A0A418VZK2_9SPHN</name>